<name>A0A0R0EXW8_SOYBN</name>
<sequence>MLAGKQVGGFNIRKRSWEWRTSNFHQYFHQKITTPHVFLTKDAQAGGHCSEEQFI</sequence>
<dbReference type="EnsemblPlants" id="KRG98591">
    <property type="protein sequence ID" value="KRG98591"/>
    <property type="gene ID" value="GLYMA_18G082900"/>
</dbReference>
<reference evidence="1" key="3">
    <citation type="submission" date="2018-07" db="EMBL/GenBank/DDBJ databases">
        <title>WGS assembly of Glycine max.</title>
        <authorList>
            <person name="Schmutz J."/>
            <person name="Cannon S."/>
            <person name="Schlueter J."/>
            <person name="Ma J."/>
            <person name="Mitros T."/>
            <person name="Nelson W."/>
            <person name="Hyten D."/>
            <person name="Song Q."/>
            <person name="Thelen J."/>
            <person name="Cheng J."/>
            <person name="Xu D."/>
            <person name="Hellsten U."/>
            <person name="May G."/>
            <person name="Yu Y."/>
            <person name="Sakurai T."/>
            <person name="Umezawa T."/>
            <person name="Bhattacharyya M."/>
            <person name="Sandhu D."/>
            <person name="Valliyodan B."/>
            <person name="Lindquist E."/>
            <person name="Peto M."/>
            <person name="Grant D."/>
            <person name="Shu S."/>
            <person name="Goodstein D."/>
            <person name="Barry K."/>
            <person name="Futrell-Griggs M."/>
            <person name="Abernathy B."/>
            <person name="Du J."/>
            <person name="Tian Z."/>
            <person name="Zhu L."/>
            <person name="Gill N."/>
            <person name="Joshi T."/>
            <person name="Libault M."/>
            <person name="Sethuraman A."/>
            <person name="Zhang X."/>
            <person name="Shinozaki K."/>
            <person name="Nguyen H."/>
            <person name="Wing R."/>
            <person name="Cregan P."/>
            <person name="Specht J."/>
            <person name="Grimwood J."/>
            <person name="Rokhsar D."/>
            <person name="Stacey G."/>
            <person name="Shoemaker R."/>
            <person name="Jackson S."/>
        </authorList>
    </citation>
    <scope>NUCLEOTIDE SEQUENCE</scope>
    <source>
        <tissue evidence="1">Callus</tissue>
    </source>
</reference>
<dbReference type="Proteomes" id="UP000008827">
    <property type="component" value="Chromosome 18"/>
</dbReference>
<protein>
    <submittedName>
        <fullName evidence="1 2">Uncharacterized protein</fullName>
    </submittedName>
</protein>
<proteinExistence type="predicted"/>
<dbReference type="AlphaFoldDB" id="A0A0R0EXW8"/>
<keyword evidence="3" id="KW-1185">Reference proteome</keyword>
<dbReference type="EMBL" id="CM000851">
    <property type="protein sequence ID" value="KRG98591.1"/>
    <property type="molecule type" value="Genomic_DNA"/>
</dbReference>
<evidence type="ECO:0000313" key="1">
    <source>
        <dbReference type="EMBL" id="KRG98591.1"/>
    </source>
</evidence>
<gene>
    <name evidence="1" type="ORF">GLYMA_18G082900</name>
</gene>
<evidence type="ECO:0000313" key="2">
    <source>
        <dbReference type="EnsemblPlants" id="KRG98591"/>
    </source>
</evidence>
<dbReference type="Gramene" id="KRG98591">
    <property type="protein sequence ID" value="KRG98591"/>
    <property type="gene ID" value="GLYMA_18G082900"/>
</dbReference>
<evidence type="ECO:0000313" key="3">
    <source>
        <dbReference type="Proteomes" id="UP000008827"/>
    </source>
</evidence>
<dbReference type="ExpressionAtlas" id="A0A0R0EXW8">
    <property type="expression patterns" value="baseline"/>
</dbReference>
<organism evidence="1">
    <name type="scientific">Glycine max</name>
    <name type="common">Soybean</name>
    <name type="synonym">Glycine hispida</name>
    <dbReference type="NCBI Taxonomy" id="3847"/>
    <lineage>
        <taxon>Eukaryota</taxon>
        <taxon>Viridiplantae</taxon>
        <taxon>Streptophyta</taxon>
        <taxon>Embryophyta</taxon>
        <taxon>Tracheophyta</taxon>
        <taxon>Spermatophyta</taxon>
        <taxon>Magnoliopsida</taxon>
        <taxon>eudicotyledons</taxon>
        <taxon>Gunneridae</taxon>
        <taxon>Pentapetalae</taxon>
        <taxon>rosids</taxon>
        <taxon>fabids</taxon>
        <taxon>Fabales</taxon>
        <taxon>Fabaceae</taxon>
        <taxon>Papilionoideae</taxon>
        <taxon>50 kb inversion clade</taxon>
        <taxon>NPAAA clade</taxon>
        <taxon>indigoferoid/millettioid clade</taxon>
        <taxon>Phaseoleae</taxon>
        <taxon>Glycine</taxon>
        <taxon>Glycine subgen. Soja</taxon>
    </lineage>
</organism>
<reference evidence="2" key="2">
    <citation type="submission" date="2018-02" db="UniProtKB">
        <authorList>
            <consortium name="EnsemblPlants"/>
        </authorList>
    </citation>
    <scope>IDENTIFICATION</scope>
    <source>
        <strain evidence="2">Williams 82</strain>
    </source>
</reference>
<accession>A0A0R0EXW8</accession>
<reference evidence="1 2" key="1">
    <citation type="journal article" date="2010" name="Nature">
        <title>Genome sequence of the palaeopolyploid soybean.</title>
        <authorList>
            <person name="Schmutz J."/>
            <person name="Cannon S.B."/>
            <person name="Schlueter J."/>
            <person name="Ma J."/>
            <person name="Mitros T."/>
            <person name="Nelson W."/>
            <person name="Hyten D.L."/>
            <person name="Song Q."/>
            <person name="Thelen J.J."/>
            <person name="Cheng J."/>
            <person name="Xu D."/>
            <person name="Hellsten U."/>
            <person name="May G.D."/>
            <person name="Yu Y."/>
            <person name="Sakurai T."/>
            <person name="Umezawa T."/>
            <person name="Bhattacharyya M.K."/>
            <person name="Sandhu D."/>
            <person name="Valliyodan B."/>
            <person name="Lindquist E."/>
            <person name="Peto M."/>
            <person name="Grant D."/>
            <person name="Shu S."/>
            <person name="Goodstein D."/>
            <person name="Barry K."/>
            <person name="Futrell-Griggs M."/>
            <person name="Abernathy B."/>
            <person name="Du J."/>
            <person name="Tian Z."/>
            <person name="Zhu L."/>
            <person name="Gill N."/>
            <person name="Joshi T."/>
            <person name="Libault M."/>
            <person name="Sethuraman A."/>
            <person name="Zhang X.-C."/>
            <person name="Shinozaki K."/>
            <person name="Nguyen H.T."/>
            <person name="Wing R.A."/>
            <person name="Cregan P."/>
            <person name="Specht J."/>
            <person name="Grimwood J."/>
            <person name="Rokhsar D."/>
            <person name="Stacey G."/>
            <person name="Shoemaker R.C."/>
            <person name="Jackson S.A."/>
        </authorList>
    </citation>
    <scope>NUCLEOTIDE SEQUENCE [LARGE SCALE GENOMIC DNA]</scope>
    <source>
        <strain evidence="2">cv. Williams 82</strain>
        <tissue evidence="1">Callus</tissue>
    </source>
</reference>